<evidence type="ECO:0000256" key="8">
    <source>
        <dbReference type="ARBA" id="ARBA00023136"/>
    </source>
</evidence>
<keyword evidence="8 12" id="KW-0472">Membrane</keyword>
<dbReference type="PANTHER" id="PTHR14269">
    <property type="entry name" value="CDP-DIACYLGLYCEROL--GLYCEROL-3-PHOSPHATE 3-PHOSPHATIDYLTRANSFERASE-RELATED"/>
    <property type="match status" value="1"/>
</dbReference>
<feature type="transmembrane region" description="Helical" evidence="12">
    <location>
        <begin position="29"/>
        <end position="52"/>
    </location>
</feature>
<feature type="transmembrane region" description="Helical" evidence="12">
    <location>
        <begin position="155"/>
        <end position="181"/>
    </location>
</feature>
<reference evidence="13 14" key="1">
    <citation type="submission" date="2019-07" db="EMBL/GenBank/DDBJ databases">
        <title>Genome sequencing of lignin-degrading bacterial isolates.</title>
        <authorList>
            <person name="Gladden J."/>
        </authorList>
    </citation>
    <scope>NUCLEOTIDE SEQUENCE [LARGE SCALE GENOMIC DNA]</scope>
    <source>
        <strain evidence="13 14">J11</strain>
    </source>
</reference>
<dbReference type="InterPro" id="IPR000462">
    <property type="entry name" value="CDP-OH_P_trans"/>
</dbReference>
<evidence type="ECO:0000256" key="5">
    <source>
        <dbReference type="ARBA" id="ARBA00022692"/>
    </source>
</evidence>
<comment type="similarity">
    <text evidence="2 11">Belongs to the CDP-alcohol phosphatidyltransferase class-I family.</text>
</comment>
<keyword evidence="9" id="KW-0594">Phospholipid biosynthesis</keyword>
<keyword evidence="5 12" id="KW-0812">Transmembrane</keyword>
<evidence type="ECO:0000256" key="2">
    <source>
        <dbReference type="ARBA" id="ARBA00010441"/>
    </source>
</evidence>
<keyword evidence="10" id="KW-1208">Phospholipid metabolism</keyword>
<keyword evidence="6 12" id="KW-1133">Transmembrane helix</keyword>
<protein>
    <submittedName>
        <fullName evidence="13">CDP-diacylglycerol--serine O-phosphatidyltransferase</fullName>
    </submittedName>
</protein>
<evidence type="ECO:0000256" key="1">
    <source>
        <dbReference type="ARBA" id="ARBA00004141"/>
    </source>
</evidence>
<evidence type="ECO:0000256" key="9">
    <source>
        <dbReference type="ARBA" id="ARBA00023209"/>
    </source>
</evidence>
<dbReference type="GO" id="GO:0008654">
    <property type="term" value="P:phospholipid biosynthetic process"/>
    <property type="evidence" value="ECO:0007669"/>
    <property type="project" value="UniProtKB-KW"/>
</dbReference>
<evidence type="ECO:0000313" key="13">
    <source>
        <dbReference type="EMBL" id="TWG87277.1"/>
    </source>
</evidence>
<name>A0A562BQ15_9BURK</name>
<proteinExistence type="inferred from homology"/>
<evidence type="ECO:0000256" key="11">
    <source>
        <dbReference type="RuleBase" id="RU003750"/>
    </source>
</evidence>
<feature type="transmembrane region" description="Helical" evidence="12">
    <location>
        <begin position="58"/>
        <end position="78"/>
    </location>
</feature>
<feature type="transmembrane region" description="Helical" evidence="12">
    <location>
        <begin position="193"/>
        <end position="213"/>
    </location>
</feature>
<evidence type="ECO:0000256" key="4">
    <source>
        <dbReference type="ARBA" id="ARBA00022679"/>
    </source>
</evidence>
<keyword evidence="7" id="KW-0443">Lipid metabolism</keyword>
<dbReference type="GO" id="GO:0016780">
    <property type="term" value="F:phosphotransferase activity, for other substituted phosphate groups"/>
    <property type="evidence" value="ECO:0007669"/>
    <property type="project" value="InterPro"/>
</dbReference>
<feature type="transmembrane region" description="Helical" evidence="12">
    <location>
        <begin position="99"/>
        <end position="118"/>
    </location>
</feature>
<sequence>MPESSKPQHTANPADGSARPRHFSMIRELALADVFTLANAACGMAAVFFAMFHVDSQSVRHFLIAAAFAPAAFFFDVIDGRVARWRHAHSALGRELDSLADIISFGVAPAALAFAAGMRGGWDLLALIYFVCCGVSRLARFNVTAESLSTDSGKVAYFEGTPIPTSVVLTGVLALCAWLGRIGDALPGGAWELGPAVLHPLVLLFVLSGSLMVSKTLRIPKL</sequence>
<dbReference type="InterPro" id="IPR050324">
    <property type="entry name" value="CDP-alcohol_PTase-I"/>
</dbReference>
<dbReference type="AlphaFoldDB" id="A0A562BQ15"/>
<organism evidence="13 14">
    <name type="scientific">Cupriavidus gilardii J11</name>
    <dbReference type="NCBI Taxonomy" id="936133"/>
    <lineage>
        <taxon>Bacteria</taxon>
        <taxon>Pseudomonadati</taxon>
        <taxon>Pseudomonadota</taxon>
        <taxon>Betaproteobacteria</taxon>
        <taxon>Burkholderiales</taxon>
        <taxon>Burkholderiaceae</taxon>
        <taxon>Cupriavidus</taxon>
    </lineage>
</organism>
<dbReference type="Proteomes" id="UP000318141">
    <property type="component" value="Unassembled WGS sequence"/>
</dbReference>
<dbReference type="InterPro" id="IPR048254">
    <property type="entry name" value="CDP_ALCOHOL_P_TRANSF_CS"/>
</dbReference>
<evidence type="ECO:0000256" key="10">
    <source>
        <dbReference type="ARBA" id="ARBA00023264"/>
    </source>
</evidence>
<dbReference type="PROSITE" id="PS00379">
    <property type="entry name" value="CDP_ALCOHOL_P_TRANSF"/>
    <property type="match status" value="1"/>
</dbReference>
<evidence type="ECO:0000313" key="14">
    <source>
        <dbReference type="Proteomes" id="UP000318141"/>
    </source>
</evidence>
<comment type="subcellular location">
    <subcellularLocation>
        <location evidence="1">Membrane</location>
        <topology evidence="1">Multi-pass membrane protein</topology>
    </subcellularLocation>
</comment>
<dbReference type="GO" id="GO:0016020">
    <property type="term" value="C:membrane"/>
    <property type="evidence" value="ECO:0007669"/>
    <property type="project" value="UniProtKB-SubCell"/>
</dbReference>
<accession>A0A562BQ15</accession>
<comment type="caution">
    <text evidence="13">The sequence shown here is derived from an EMBL/GenBank/DDBJ whole genome shotgun (WGS) entry which is preliminary data.</text>
</comment>
<evidence type="ECO:0000256" key="12">
    <source>
        <dbReference type="SAM" id="Phobius"/>
    </source>
</evidence>
<evidence type="ECO:0000256" key="7">
    <source>
        <dbReference type="ARBA" id="ARBA00023098"/>
    </source>
</evidence>
<gene>
    <name evidence="13" type="ORF">L602_001800000860</name>
</gene>
<keyword evidence="14" id="KW-1185">Reference proteome</keyword>
<keyword evidence="4 11" id="KW-0808">Transferase</keyword>
<dbReference type="EMBL" id="VLJN01000010">
    <property type="protein sequence ID" value="TWG87277.1"/>
    <property type="molecule type" value="Genomic_DNA"/>
</dbReference>
<feature type="transmembrane region" description="Helical" evidence="12">
    <location>
        <begin position="124"/>
        <end position="143"/>
    </location>
</feature>
<dbReference type="Pfam" id="PF01066">
    <property type="entry name" value="CDP-OH_P_transf"/>
    <property type="match status" value="1"/>
</dbReference>
<dbReference type="Gene3D" id="1.20.120.1760">
    <property type="match status" value="1"/>
</dbReference>
<keyword evidence="3" id="KW-0444">Lipid biosynthesis</keyword>
<evidence type="ECO:0000256" key="6">
    <source>
        <dbReference type="ARBA" id="ARBA00022989"/>
    </source>
</evidence>
<dbReference type="PANTHER" id="PTHR14269:SF61">
    <property type="entry name" value="CDP-DIACYLGLYCEROL--SERINE O-PHOSPHATIDYLTRANSFERASE"/>
    <property type="match status" value="1"/>
</dbReference>
<evidence type="ECO:0000256" key="3">
    <source>
        <dbReference type="ARBA" id="ARBA00022516"/>
    </source>
</evidence>
<dbReference type="InterPro" id="IPR043130">
    <property type="entry name" value="CDP-OH_PTrfase_TM_dom"/>
</dbReference>